<dbReference type="InterPro" id="IPR023210">
    <property type="entry name" value="NADP_OxRdtase_dom"/>
</dbReference>
<dbReference type="InterPro" id="IPR036812">
    <property type="entry name" value="NAD(P)_OxRdtase_dom_sf"/>
</dbReference>
<protein>
    <submittedName>
        <fullName evidence="3">Putative aldo-keto reductase</fullName>
    </submittedName>
</protein>
<evidence type="ECO:0000259" key="2">
    <source>
        <dbReference type="Pfam" id="PF00248"/>
    </source>
</evidence>
<dbReference type="PANTHER" id="PTHR43364:SF4">
    <property type="entry name" value="NAD(P)-LINKED OXIDOREDUCTASE SUPERFAMILY PROTEIN"/>
    <property type="match status" value="1"/>
</dbReference>
<evidence type="ECO:0000313" key="4">
    <source>
        <dbReference type="Proteomes" id="UP000255467"/>
    </source>
</evidence>
<keyword evidence="1" id="KW-0560">Oxidoreductase</keyword>
<dbReference type="EMBL" id="UGRY01000002">
    <property type="protein sequence ID" value="SUA73453.1"/>
    <property type="molecule type" value="Genomic_DNA"/>
</dbReference>
<dbReference type="PRINTS" id="PR00069">
    <property type="entry name" value="ALDKETRDTASE"/>
</dbReference>
<evidence type="ECO:0000256" key="1">
    <source>
        <dbReference type="ARBA" id="ARBA00023002"/>
    </source>
</evidence>
<keyword evidence="4" id="KW-1185">Reference proteome</keyword>
<dbReference type="Proteomes" id="UP000255467">
    <property type="component" value="Unassembled WGS sequence"/>
</dbReference>
<evidence type="ECO:0000313" key="3">
    <source>
        <dbReference type="EMBL" id="SUA73453.1"/>
    </source>
</evidence>
<dbReference type="Pfam" id="PF00248">
    <property type="entry name" value="Aldo_ket_red"/>
    <property type="match status" value="1"/>
</dbReference>
<gene>
    <name evidence="3" type="primary">tas</name>
    <name evidence="3" type="ORF">NCTC1934_00894</name>
</gene>
<organism evidence="3 4">
    <name type="scientific">Nocardia otitidiscaviarum</name>
    <dbReference type="NCBI Taxonomy" id="1823"/>
    <lineage>
        <taxon>Bacteria</taxon>
        <taxon>Bacillati</taxon>
        <taxon>Actinomycetota</taxon>
        <taxon>Actinomycetes</taxon>
        <taxon>Mycobacteriales</taxon>
        <taxon>Nocardiaceae</taxon>
        <taxon>Nocardia</taxon>
    </lineage>
</organism>
<dbReference type="AlphaFoldDB" id="A0A378Y9N8"/>
<reference evidence="3 4" key="1">
    <citation type="submission" date="2018-06" db="EMBL/GenBank/DDBJ databases">
        <authorList>
            <consortium name="Pathogen Informatics"/>
            <person name="Doyle S."/>
        </authorList>
    </citation>
    <scope>NUCLEOTIDE SEQUENCE [LARGE SCALE GENOMIC DNA]</scope>
    <source>
        <strain evidence="3 4">NCTC1934</strain>
    </source>
</reference>
<dbReference type="GO" id="GO:0016491">
    <property type="term" value="F:oxidoreductase activity"/>
    <property type="evidence" value="ECO:0007669"/>
    <property type="project" value="UniProtKB-KW"/>
</dbReference>
<accession>A0A378Y9N8</accession>
<dbReference type="OrthoDB" id="9768793at2"/>
<dbReference type="RefSeq" id="WP_039817168.1">
    <property type="nucleotide sequence ID" value="NZ_UGRY01000002.1"/>
</dbReference>
<dbReference type="InterPro" id="IPR020471">
    <property type="entry name" value="AKR"/>
</dbReference>
<dbReference type="CDD" id="cd19080">
    <property type="entry name" value="AKR_AKR9A_9B"/>
    <property type="match status" value="1"/>
</dbReference>
<dbReference type="InterPro" id="IPR050523">
    <property type="entry name" value="AKR_Detox_Biosynth"/>
</dbReference>
<feature type="domain" description="NADP-dependent oxidoreductase" evidence="2">
    <location>
        <begin position="15"/>
        <end position="290"/>
    </location>
</feature>
<dbReference type="PANTHER" id="PTHR43364">
    <property type="entry name" value="NADH-SPECIFIC METHYLGLYOXAL REDUCTASE-RELATED"/>
    <property type="match status" value="1"/>
</dbReference>
<sequence length="328" mass="35817">MRYRLFGRTGLRVSELVLGTMALRDADEYRRILDVFAAAGGNFLDTAPMYGPGEELLGSVLRDRDRFVIGTKYTPTRDPADPNAAGNHRKNLMLSLEQSLRKLRTDYIDVYWVHVWDRLTPIEETLRALDDAVRSGKVLHLGISDVPAWVVARANTVAELRDRTRFAGLQVPYNLLWRDAERELIPMAEAFGMSVTAWGPLGQGVLSGRAGRRADPGRFTERQRAAAAAVDEVAAELGVPAAHVALAWTRHRSPAVLPIVGVSSAGQLTENLGAVELMLSDEAVETLEAAAPFDLGFPGDFIASCDTAPGIYGEQVSRVDTSGYTLRA</sequence>
<name>A0A378Y9N8_9NOCA</name>
<proteinExistence type="predicted"/>
<dbReference type="GO" id="GO:0005829">
    <property type="term" value="C:cytosol"/>
    <property type="evidence" value="ECO:0007669"/>
    <property type="project" value="TreeGrafter"/>
</dbReference>
<dbReference type="SUPFAM" id="SSF51430">
    <property type="entry name" value="NAD(P)-linked oxidoreductase"/>
    <property type="match status" value="1"/>
</dbReference>
<dbReference type="Gene3D" id="3.20.20.100">
    <property type="entry name" value="NADP-dependent oxidoreductase domain"/>
    <property type="match status" value="1"/>
</dbReference>